<dbReference type="Pfam" id="PF24043">
    <property type="entry name" value="DUF7352"/>
    <property type="match status" value="1"/>
</dbReference>
<evidence type="ECO:0000313" key="3">
    <source>
        <dbReference type="Proteomes" id="UP000051061"/>
    </source>
</evidence>
<dbReference type="EMBL" id="LJJD01000036">
    <property type="protein sequence ID" value="KQL55941.1"/>
    <property type="molecule type" value="Genomic_DNA"/>
</dbReference>
<dbReference type="Proteomes" id="UP000051061">
    <property type="component" value="Unassembled WGS sequence"/>
</dbReference>
<reference evidence="2 3" key="1">
    <citation type="submission" date="2015-09" db="EMBL/GenBank/DDBJ databases">
        <title>Genome sequencing project for genomic taxonomy and phylogenomics of Bacillus-like bacteria.</title>
        <authorList>
            <person name="Liu B."/>
            <person name="Wang J."/>
            <person name="Zhu Y."/>
            <person name="Liu G."/>
            <person name="Chen Q."/>
            <person name="Chen Z."/>
            <person name="Lan J."/>
            <person name="Che J."/>
            <person name="Ge C."/>
            <person name="Shi H."/>
            <person name="Pan Z."/>
            <person name="Liu X."/>
        </authorList>
    </citation>
    <scope>NUCLEOTIDE SEQUENCE [LARGE SCALE GENOMIC DNA]</scope>
    <source>
        <strain evidence="2 3">DSM 19153</strain>
    </source>
</reference>
<accession>A0A9D5DN36</accession>
<comment type="caution">
    <text evidence="2">The sequence shown here is derived from an EMBL/GenBank/DDBJ whole genome shotgun (WGS) entry which is preliminary data.</text>
</comment>
<evidence type="ECO:0000313" key="2">
    <source>
        <dbReference type="EMBL" id="KQL55941.1"/>
    </source>
</evidence>
<keyword evidence="3" id="KW-1185">Reference proteome</keyword>
<evidence type="ECO:0000259" key="1">
    <source>
        <dbReference type="Pfam" id="PF24043"/>
    </source>
</evidence>
<name>A0A9D5DN36_9BACI</name>
<sequence>MKSIFKYNLKLVLTQNLELPEGAKVLSVANQKDQLVLWAIVDPKVKEMDDYTVVIGTTGDPLLDTASYMDFIGTVMFDNDTFVAHVFCEKL</sequence>
<protein>
    <recommendedName>
        <fullName evidence="1">DUF7352 domain-containing protein</fullName>
    </recommendedName>
</protein>
<dbReference type="InterPro" id="IPR055776">
    <property type="entry name" value="DUF7352"/>
</dbReference>
<proteinExistence type="predicted"/>
<gene>
    <name evidence="2" type="ORF">AN965_16845</name>
</gene>
<feature type="domain" description="DUF7352" evidence="1">
    <location>
        <begin position="1"/>
        <end position="89"/>
    </location>
</feature>
<organism evidence="2 3">
    <name type="scientific">Alkalicoccobacillus plakortidis</name>
    <dbReference type="NCBI Taxonomy" id="444060"/>
    <lineage>
        <taxon>Bacteria</taxon>
        <taxon>Bacillati</taxon>
        <taxon>Bacillota</taxon>
        <taxon>Bacilli</taxon>
        <taxon>Bacillales</taxon>
        <taxon>Bacillaceae</taxon>
        <taxon>Alkalicoccobacillus</taxon>
    </lineage>
</organism>
<dbReference type="AlphaFoldDB" id="A0A9D5DN36"/>